<dbReference type="Gene3D" id="3.30.70.1730">
    <property type="match status" value="1"/>
</dbReference>
<dbReference type="EMBL" id="JAHQCW010000018">
    <property type="protein sequence ID" value="MBU9737246.1"/>
    <property type="molecule type" value="Genomic_DNA"/>
</dbReference>
<evidence type="ECO:0000256" key="5">
    <source>
        <dbReference type="HAMAP-Rule" id="MF_00362"/>
    </source>
</evidence>
<dbReference type="Gene3D" id="6.10.250.290">
    <property type="match status" value="1"/>
</dbReference>
<dbReference type="InterPro" id="IPR043141">
    <property type="entry name" value="Ribosomal_uL10-like_sf"/>
</dbReference>
<keyword evidence="8" id="KW-1185">Reference proteome</keyword>
<dbReference type="InterPro" id="IPR047865">
    <property type="entry name" value="Ribosomal_uL10_bac_type"/>
</dbReference>
<evidence type="ECO:0000256" key="6">
    <source>
        <dbReference type="SAM" id="MobiDB-lite"/>
    </source>
</evidence>
<dbReference type="InterPro" id="IPR002363">
    <property type="entry name" value="Ribosomal_uL10_CS_bac"/>
</dbReference>
<feature type="region of interest" description="Disordered" evidence="6">
    <location>
        <begin position="164"/>
        <end position="196"/>
    </location>
</feature>
<proteinExistence type="inferred from homology"/>
<keyword evidence="3 5" id="KW-0687">Ribonucleoprotein</keyword>
<dbReference type="AlphaFoldDB" id="A0A949JZT5"/>
<dbReference type="NCBIfam" id="NF000955">
    <property type="entry name" value="PRK00099.1-1"/>
    <property type="match status" value="1"/>
</dbReference>
<evidence type="ECO:0000256" key="4">
    <source>
        <dbReference type="ARBA" id="ARBA00035202"/>
    </source>
</evidence>
<comment type="caution">
    <text evidence="7">The sequence shown here is derived from an EMBL/GenBank/DDBJ whole genome shotgun (WGS) entry which is preliminary data.</text>
</comment>
<dbReference type="GO" id="GO:0070180">
    <property type="term" value="F:large ribosomal subunit rRNA binding"/>
    <property type="evidence" value="ECO:0007669"/>
    <property type="project" value="UniProtKB-UniRule"/>
</dbReference>
<keyword evidence="2 5" id="KW-0689">Ribosomal protein</keyword>
<comment type="function">
    <text evidence="5">Forms part of the ribosomal stalk, playing a central role in the interaction of the ribosome with GTP-bound translation factors.</text>
</comment>
<evidence type="ECO:0000313" key="8">
    <source>
        <dbReference type="Proteomes" id="UP000712157"/>
    </source>
</evidence>
<dbReference type="SUPFAM" id="SSF160369">
    <property type="entry name" value="Ribosomal protein L10-like"/>
    <property type="match status" value="1"/>
</dbReference>
<comment type="subunit">
    <text evidence="5">Part of the ribosomal stalk of the 50S ribosomal subunit. The N-terminus interacts with L11 and the large rRNA to form the base of the stalk. The C-terminus forms an elongated spine to which L12 dimers bind in a sequential fashion forming a multimeric L10(L12)X complex.</text>
</comment>
<dbReference type="GO" id="GO:0003735">
    <property type="term" value="F:structural constituent of ribosome"/>
    <property type="evidence" value="ECO:0007669"/>
    <property type="project" value="InterPro"/>
</dbReference>
<gene>
    <name evidence="5 7" type="primary">rplJ</name>
    <name evidence="7" type="ORF">KTH89_11915</name>
</gene>
<evidence type="ECO:0000256" key="2">
    <source>
        <dbReference type="ARBA" id="ARBA00022980"/>
    </source>
</evidence>
<evidence type="ECO:0000256" key="3">
    <source>
        <dbReference type="ARBA" id="ARBA00023274"/>
    </source>
</evidence>
<dbReference type="PROSITE" id="PS01109">
    <property type="entry name" value="RIBOSOMAL_L10"/>
    <property type="match status" value="1"/>
</dbReference>
<dbReference type="PANTHER" id="PTHR11560">
    <property type="entry name" value="39S RIBOSOMAL PROTEIN L10, MITOCHONDRIAL"/>
    <property type="match status" value="1"/>
</dbReference>
<dbReference type="InterPro" id="IPR001790">
    <property type="entry name" value="Ribosomal_uL10"/>
</dbReference>
<name>A0A949JZT5_9FIRM</name>
<sequence length="196" mass="20662">MAKVELKQPVIEEIAGQIKDAQSVVLVDYRGLTVEEDTRLRKELREAGVTYKVYKNTMMNFAFKGTDFESLAPNLEGPSAIAISTTDATAPARVLSKFAKTAPKLELKAGVVEGTYYDAAGIEEVAKVPSRDELLAKFLGSIQSPIANFARVIDQIAKAGGAEAAPADAEVKAEEPAAEAAAEAPEAPAAEAPAAE</sequence>
<dbReference type="HAMAP" id="MF_00362">
    <property type="entry name" value="Ribosomal_uL10"/>
    <property type="match status" value="1"/>
</dbReference>
<keyword evidence="5" id="KW-0699">rRNA-binding</keyword>
<comment type="similarity">
    <text evidence="1 5">Belongs to the universal ribosomal protein uL10 family.</text>
</comment>
<dbReference type="Proteomes" id="UP000712157">
    <property type="component" value="Unassembled WGS sequence"/>
</dbReference>
<organism evidence="7 8">
    <name type="scientific">Diplocloster agilis</name>
    <dbReference type="NCBI Taxonomy" id="2850323"/>
    <lineage>
        <taxon>Bacteria</taxon>
        <taxon>Bacillati</taxon>
        <taxon>Bacillota</taxon>
        <taxon>Clostridia</taxon>
        <taxon>Lachnospirales</taxon>
        <taxon>Lachnospiraceae</taxon>
        <taxon>Diplocloster</taxon>
    </lineage>
</organism>
<protein>
    <recommendedName>
        <fullName evidence="4 5">Large ribosomal subunit protein uL10</fullName>
    </recommendedName>
</protein>
<dbReference type="GO" id="GO:0015934">
    <property type="term" value="C:large ribosomal subunit"/>
    <property type="evidence" value="ECO:0007669"/>
    <property type="project" value="InterPro"/>
</dbReference>
<dbReference type="Pfam" id="PF00466">
    <property type="entry name" value="Ribosomal_L10"/>
    <property type="match status" value="1"/>
</dbReference>
<reference evidence="7" key="1">
    <citation type="submission" date="2021-06" db="EMBL/GenBank/DDBJ databases">
        <title>Description of novel taxa of the family Lachnospiraceae.</title>
        <authorList>
            <person name="Chaplin A.V."/>
            <person name="Sokolova S.R."/>
            <person name="Pikina A.P."/>
            <person name="Korzhanova M."/>
            <person name="Belova V."/>
            <person name="Korostin D."/>
            <person name="Efimov B.A."/>
        </authorList>
    </citation>
    <scope>NUCLEOTIDE SEQUENCE</scope>
    <source>
        <strain evidence="7">ASD5720</strain>
    </source>
</reference>
<feature type="compositionally biased region" description="Low complexity" evidence="6">
    <location>
        <begin position="178"/>
        <end position="196"/>
    </location>
</feature>
<evidence type="ECO:0000256" key="1">
    <source>
        <dbReference type="ARBA" id="ARBA00008889"/>
    </source>
</evidence>
<dbReference type="InterPro" id="IPR022973">
    <property type="entry name" value="Ribosomal_uL10_bac"/>
</dbReference>
<keyword evidence="5" id="KW-0694">RNA-binding</keyword>
<dbReference type="RefSeq" id="WP_158347477.1">
    <property type="nucleotide sequence ID" value="NZ_JAHQCW010000018.1"/>
</dbReference>
<evidence type="ECO:0000313" key="7">
    <source>
        <dbReference type="EMBL" id="MBU9737246.1"/>
    </source>
</evidence>
<accession>A0A949JZT5</accession>
<dbReference type="GO" id="GO:0006412">
    <property type="term" value="P:translation"/>
    <property type="evidence" value="ECO:0007669"/>
    <property type="project" value="UniProtKB-UniRule"/>
</dbReference>
<dbReference type="CDD" id="cd05797">
    <property type="entry name" value="Ribosomal_L10"/>
    <property type="match status" value="1"/>
</dbReference>